<feature type="compositionally biased region" description="Basic and acidic residues" evidence="1">
    <location>
        <begin position="540"/>
        <end position="551"/>
    </location>
</feature>
<feature type="region of interest" description="Disordered" evidence="1">
    <location>
        <begin position="237"/>
        <end position="628"/>
    </location>
</feature>
<dbReference type="RefSeq" id="WP_338199133.1">
    <property type="nucleotide sequence ID" value="NZ_JAEKNR010000039.1"/>
</dbReference>
<dbReference type="AlphaFoldDB" id="A0A934K7G0"/>
<evidence type="ECO:0000313" key="2">
    <source>
        <dbReference type="EMBL" id="MBJ7597135.1"/>
    </source>
</evidence>
<feature type="region of interest" description="Disordered" evidence="1">
    <location>
        <begin position="63"/>
        <end position="221"/>
    </location>
</feature>
<feature type="compositionally biased region" description="Low complexity" evidence="1">
    <location>
        <begin position="557"/>
        <end position="571"/>
    </location>
</feature>
<dbReference type="Proteomes" id="UP000612893">
    <property type="component" value="Unassembled WGS sequence"/>
</dbReference>
<feature type="compositionally biased region" description="Low complexity" evidence="1">
    <location>
        <begin position="194"/>
        <end position="221"/>
    </location>
</feature>
<feature type="region of interest" description="Disordered" evidence="1">
    <location>
        <begin position="764"/>
        <end position="792"/>
    </location>
</feature>
<protein>
    <submittedName>
        <fullName evidence="2">Uncharacterized protein</fullName>
    </submittedName>
</protein>
<reference evidence="2" key="1">
    <citation type="submission" date="2020-10" db="EMBL/GenBank/DDBJ databases">
        <title>Ca. Dormibacterota MAGs.</title>
        <authorList>
            <person name="Montgomery K."/>
        </authorList>
    </citation>
    <scope>NUCLEOTIDE SEQUENCE [LARGE SCALE GENOMIC DNA]</scope>
    <source>
        <strain evidence="2">SC8812_S17_10</strain>
    </source>
</reference>
<keyword evidence="3" id="KW-1185">Reference proteome</keyword>
<feature type="compositionally biased region" description="Low complexity" evidence="1">
    <location>
        <begin position="661"/>
        <end position="678"/>
    </location>
</feature>
<name>A0A934K7G0_9BACT</name>
<feature type="compositionally biased region" description="Low complexity" evidence="1">
    <location>
        <begin position="508"/>
        <end position="519"/>
    </location>
</feature>
<comment type="caution">
    <text evidence="2">The sequence shown here is derived from an EMBL/GenBank/DDBJ whole genome shotgun (WGS) entry which is preliminary data.</text>
</comment>
<feature type="compositionally biased region" description="Low complexity" evidence="1">
    <location>
        <begin position="124"/>
        <end position="150"/>
    </location>
</feature>
<feature type="compositionally biased region" description="Low complexity" evidence="1">
    <location>
        <begin position="766"/>
        <end position="776"/>
    </location>
</feature>
<feature type="compositionally biased region" description="Low complexity" evidence="1">
    <location>
        <begin position="78"/>
        <end position="88"/>
    </location>
</feature>
<feature type="compositionally biased region" description="Polar residues" evidence="1">
    <location>
        <begin position="572"/>
        <end position="582"/>
    </location>
</feature>
<dbReference type="EMBL" id="JAEKNR010000039">
    <property type="protein sequence ID" value="MBJ7597135.1"/>
    <property type="molecule type" value="Genomic_DNA"/>
</dbReference>
<feature type="region of interest" description="Disordered" evidence="1">
    <location>
        <begin position="651"/>
        <end position="684"/>
    </location>
</feature>
<proteinExistence type="predicted"/>
<feature type="compositionally biased region" description="Pro residues" evidence="1">
    <location>
        <begin position="373"/>
        <end position="387"/>
    </location>
</feature>
<organism evidence="2 3">
    <name type="scientific">Candidatus Nephthysia bennettiae</name>
    <dbReference type="NCBI Taxonomy" id="3127016"/>
    <lineage>
        <taxon>Bacteria</taxon>
        <taxon>Bacillati</taxon>
        <taxon>Candidatus Dormiibacterota</taxon>
        <taxon>Candidatus Dormibacteria</taxon>
        <taxon>Candidatus Dormibacterales</taxon>
        <taxon>Candidatus Dormibacteraceae</taxon>
        <taxon>Candidatus Nephthysia</taxon>
    </lineage>
</organism>
<feature type="compositionally biased region" description="Low complexity" evidence="1">
    <location>
        <begin position="332"/>
        <end position="347"/>
    </location>
</feature>
<feature type="compositionally biased region" description="Low complexity" evidence="1">
    <location>
        <begin position="237"/>
        <end position="291"/>
    </location>
</feature>
<feature type="compositionally biased region" description="Low complexity" evidence="1">
    <location>
        <begin position="395"/>
        <end position="412"/>
    </location>
</feature>
<sequence>MGLTAESLEFVRERPGSHRLEVALAPLGHVRSRQAPAGLVIARTLEASVRQTWGGLQFAWRPALRGRSPGGVSTPSSAGARVGAAAAVPLEPSSEPPQGDPTTDSEAGGDLPTDAPAPPEGAWNAPPQQAANPSQQAAPQPRAARVVAQAIGSAADTSHLTRAPEPSPLIQAGSPRSVQRSEPPNPSEAPATESRLNLGQSRRLGLGLPLQRPPAGRTAAGDIAAEIAGEIAGPAASGEIAREPAPATVLAQTAAEAAEAPSPVQAFTADPGAGARQQSPPAAAAPSDVSPQPGPVSSVGDVRAAAPSRERPSAPPTDPSASFPTPPVARLSTPQSSVSPPAVASPPRAHPRSLGLGPPIRREPPTAQRMASGPPPSAPPPAGPPGSPTLHQPRAGQGPAAEPPLAAETAGTLGEGRFVQPSVSGGGSLGDLPAAEEESPGRRPPLGPAQEPRPMAEGTPVHGGPGQPRSEVASGPAQRMMRPIVRVQRRRAEVSASPRPEAPPPLSASPTSPRDTAGGASPGGGGAADAEAQDPPAVPEDMREAAHDPSDQPRSQAVPNPAEPAAAGPQPGWSSVPATSVQGWFGTVPPVQRQQHPGGIGRVLHTGRSSPAFHETGPQPRETVRPIAAASHRPASLEPLVHLQPVAQRLPPEGSARRPEPAVVRAGAGAEAASRAWSPGPPPGALSPSELPVARFAEVRAPRIAAASPGRHEVSGTPVQPLIHLHAPPPYVPPPPIQASHSEVRPQEGAVVDPLTPATLTVSRQADGAPSAAEAVAGGGATHGEGAGGRSETELDELAGRLYDRFRSRLRMELLVSRERAGLATDLR</sequence>
<evidence type="ECO:0000313" key="3">
    <source>
        <dbReference type="Proteomes" id="UP000612893"/>
    </source>
</evidence>
<gene>
    <name evidence="2" type="ORF">JF922_03485</name>
</gene>
<evidence type="ECO:0000256" key="1">
    <source>
        <dbReference type="SAM" id="MobiDB-lite"/>
    </source>
</evidence>
<accession>A0A934K7G0</accession>
<feature type="compositionally biased region" description="Gly residues" evidence="1">
    <location>
        <begin position="777"/>
        <end position="789"/>
    </location>
</feature>